<protein>
    <submittedName>
        <fullName evidence="1">Uncharacterized protein</fullName>
    </submittedName>
</protein>
<accession>A0A4Z1QZ09</accession>
<dbReference type="OrthoDB" id="8295691at2"/>
<evidence type="ECO:0000313" key="1">
    <source>
        <dbReference type="EMBL" id="UYZ08976.1"/>
    </source>
</evidence>
<name>A0A4Z1QZ09_9HYPH</name>
<gene>
    <name evidence="1" type="ORF">CFBP5507_14690</name>
</gene>
<dbReference type="AlphaFoldDB" id="A0A4Z1QZ09"/>
<sequence length="227" mass="25500">MSSLVDQISAAGLADRFLNDRQLAELLGGSDARRYGLVNRALKDGSLIRLKRGCYVLARRYRRDPVHPFAVAQNLVPGSYISFETALSFHGWIPEAVFVTASVSPGRKSQDFLTPGFGTFSYHPLAINDYRFMTSVDRVPFNGSIAFVARPLRALMDLVALRKVEWSGLEWLTIGMRIEEDALFGLRRKDFTALKPVYKHKAANVFLRALEGALMPSRRLHDVEVRA</sequence>
<reference evidence="1" key="1">
    <citation type="submission" date="2022-10" db="EMBL/GenBank/DDBJ databases">
        <title>Complete genome sequence of Agrobacterium salinitolerans CFBP5507.</title>
        <authorList>
            <person name="Tchabashvili S."/>
            <person name="Yen H.-C."/>
            <person name="Haryono M."/>
            <person name="Lin Y.-C."/>
            <person name="Lai E.-M."/>
            <person name="Kuo C.-H."/>
        </authorList>
    </citation>
    <scope>NUCLEOTIDE SEQUENCE</scope>
    <source>
        <strain evidence="1">CFBP5507</strain>
    </source>
</reference>
<dbReference type="RefSeq" id="WP_137412430.1">
    <property type="nucleotide sequence ID" value="NZ_CP109969.1"/>
</dbReference>
<organism evidence="1 2">
    <name type="scientific">Agrobacterium salinitolerans</name>
    <dbReference type="NCBI Taxonomy" id="1183413"/>
    <lineage>
        <taxon>Bacteria</taxon>
        <taxon>Pseudomonadati</taxon>
        <taxon>Pseudomonadota</taxon>
        <taxon>Alphaproteobacteria</taxon>
        <taxon>Hyphomicrobiales</taxon>
        <taxon>Rhizobiaceae</taxon>
        <taxon>Rhizobium/Agrobacterium group</taxon>
        <taxon>Agrobacterium</taxon>
    </lineage>
</organism>
<proteinExistence type="predicted"/>
<dbReference type="KEGG" id="asal:CFBP5507_14690"/>
<evidence type="ECO:0000313" key="2">
    <source>
        <dbReference type="Proteomes" id="UP000298735"/>
    </source>
</evidence>
<dbReference type="Proteomes" id="UP000298735">
    <property type="component" value="Chromosome Linear"/>
</dbReference>
<dbReference type="EMBL" id="CP109969">
    <property type="protein sequence ID" value="UYZ08976.1"/>
    <property type="molecule type" value="Genomic_DNA"/>
</dbReference>